<name>A0ABM3W612_ERIEU</name>
<dbReference type="Gene3D" id="2.40.128.680">
    <property type="match status" value="1"/>
</dbReference>
<feature type="compositionally biased region" description="Gly residues" evidence="1">
    <location>
        <begin position="245"/>
        <end position="257"/>
    </location>
</feature>
<sequence length="297" mass="31294">MGPPGREAWAQRLAAFRASPAAFLAGPDGEDLGRALLDDLRSERPSEPTKESVRRPTTPESPRALPAPASGPARNRRASNMDGCDEESVEKERVHLRPGSLCDAAPGTLHLLPCEVPGSQPAPVGRFFTPAIRPGPDGLQVSFRGRSLRGEEVAVPPGLAGFVIEMEAGAEAARRRDFEDGRPAGAAGRLERDFDRFLGATATFSSFTLWGLETPPGPDAKVRGALAWPSLAAAVSRGSGRRRPGGGSARGGGGGLGLRPRRPCRSTPRCPATEDGVDLRPAPRARPPNKPGPWPPL</sequence>
<dbReference type="InterPro" id="IPR013924">
    <property type="entry name" value="RNase_H2_suC"/>
</dbReference>
<dbReference type="GeneID" id="103109643"/>
<evidence type="ECO:0000256" key="1">
    <source>
        <dbReference type="SAM" id="MobiDB-lite"/>
    </source>
</evidence>
<dbReference type="CDD" id="cd09271">
    <property type="entry name" value="RNase_H2-C"/>
    <property type="match status" value="1"/>
</dbReference>
<protein>
    <submittedName>
        <fullName evidence="3">Ribonuclease H2 subunit C isoform X2</fullName>
    </submittedName>
</protein>
<feature type="region of interest" description="Disordered" evidence="1">
    <location>
        <begin position="23"/>
        <end position="91"/>
    </location>
</feature>
<feature type="compositionally biased region" description="Pro residues" evidence="1">
    <location>
        <begin position="284"/>
        <end position="297"/>
    </location>
</feature>
<dbReference type="Pfam" id="PF08615">
    <property type="entry name" value="RNase_H2_suC"/>
    <property type="match status" value="1"/>
</dbReference>
<gene>
    <name evidence="3" type="primary">LOC103109643</name>
</gene>
<evidence type="ECO:0000313" key="2">
    <source>
        <dbReference type="Proteomes" id="UP001652624"/>
    </source>
</evidence>
<keyword evidence="2" id="KW-1185">Reference proteome</keyword>
<proteinExistence type="predicted"/>
<dbReference type="Proteomes" id="UP001652624">
    <property type="component" value="Chromosome 17"/>
</dbReference>
<evidence type="ECO:0000313" key="3">
    <source>
        <dbReference type="RefSeq" id="XP_060032019.1"/>
    </source>
</evidence>
<reference evidence="3" key="1">
    <citation type="submission" date="2025-08" db="UniProtKB">
        <authorList>
            <consortium name="RefSeq"/>
        </authorList>
    </citation>
    <scope>IDENTIFICATION</scope>
</reference>
<dbReference type="InterPro" id="IPR052863">
    <property type="entry name" value="RNase_H2_subunit_C"/>
</dbReference>
<dbReference type="PANTHER" id="PTHR47063">
    <property type="entry name" value="RIBONUCLEASE H2 SUBUNIT C"/>
    <property type="match status" value="1"/>
</dbReference>
<organism evidence="2 3">
    <name type="scientific">Erinaceus europaeus</name>
    <name type="common">Western European hedgehog</name>
    <dbReference type="NCBI Taxonomy" id="9365"/>
    <lineage>
        <taxon>Eukaryota</taxon>
        <taxon>Metazoa</taxon>
        <taxon>Chordata</taxon>
        <taxon>Craniata</taxon>
        <taxon>Vertebrata</taxon>
        <taxon>Euteleostomi</taxon>
        <taxon>Mammalia</taxon>
        <taxon>Eutheria</taxon>
        <taxon>Laurasiatheria</taxon>
        <taxon>Eulipotyphla</taxon>
        <taxon>Erinaceidae</taxon>
        <taxon>Erinaceinae</taxon>
        <taxon>Erinaceus</taxon>
    </lineage>
</organism>
<dbReference type="PANTHER" id="PTHR47063:SF1">
    <property type="entry name" value="RIBONUCLEASE H2 SUBUNIT C"/>
    <property type="match status" value="1"/>
</dbReference>
<feature type="compositionally biased region" description="Basic and acidic residues" evidence="1">
    <location>
        <begin position="31"/>
        <end position="54"/>
    </location>
</feature>
<dbReference type="RefSeq" id="XP_060032019.1">
    <property type="nucleotide sequence ID" value="XM_060176036.1"/>
</dbReference>
<accession>A0ABM3W612</accession>
<feature type="region of interest" description="Disordered" evidence="1">
    <location>
        <begin position="233"/>
        <end position="297"/>
    </location>
</feature>